<dbReference type="GO" id="GO:0005737">
    <property type="term" value="C:cytoplasm"/>
    <property type="evidence" value="ECO:0007669"/>
    <property type="project" value="UniProtKB-SubCell"/>
</dbReference>
<dbReference type="InterPro" id="IPR004655">
    <property type="entry name" value="FabH"/>
</dbReference>
<reference evidence="14 15" key="1">
    <citation type="submission" date="2019-02" db="EMBL/GenBank/DDBJ databases">
        <title>Deep-cultivation of Planctomycetes and their phenomic and genomic characterization uncovers novel biology.</title>
        <authorList>
            <person name="Wiegand S."/>
            <person name="Jogler M."/>
            <person name="Boedeker C."/>
            <person name="Pinto D."/>
            <person name="Vollmers J."/>
            <person name="Rivas-Marin E."/>
            <person name="Kohn T."/>
            <person name="Peeters S.H."/>
            <person name="Heuer A."/>
            <person name="Rast P."/>
            <person name="Oberbeckmann S."/>
            <person name="Bunk B."/>
            <person name="Jeske O."/>
            <person name="Meyerdierks A."/>
            <person name="Storesund J.E."/>
            <person name="Kallscheuer N."/>
            <person name="Luecker S."/>
            <person name="Lage O.M."/>
            <person name="Pohl T."/>
            <person name="Merkel B.J."/>
            <person name="Hornburger P."/>
            <person name="Mueller R.-W."/>
            <person name="Bruemmer F."/>
            <person name="Labrenz M."/>
            <person name="Spormann A.M."/>
            <person name="Op den Camp H."/>
            <person name="Overmann J."/>
            <person name="Amann R."/>
            <person name="Jetten M.S.M."/>
            <person name="Mascher T."/>
            <person name="Medema M.H."/>
            <person name="Devos D.P."/>
            <person name="Kaster A.-K."/>
            <person name="Ovreas L."/>
            <person name="Rohde M."/>
            <person name="Galperin M.Y."/>
            <person name="Jogler C."/>
        </authorList>
    </citation>
    <scope>NUCLEOTIDE SEQUENCE [LARGE SCALE GENOMIC DNA]</scope>
    <source>
        <strain evidence="14 15">Spb1</strain>
    </source>
</reference>
<keyword evidence="2 10" id="KW-0963">Cytoplasm</keyword>
<feature type="region of interest" description="Disordered" evidence="11">
    <location>
        <begin position="24"/>
        <end position="51"/>
    </location>
</feature>
<feature type="domain" description="Beta-ketoacyl-[acyl-carrier-protein] synthase III N-terminal" evidence="13">
    <location>
        <begin position="168"/>
        <end position="246"/>
    </location>
</feature>
<evidence type="ECO:0000259" key="13">
    <source>
        <dbReference type="Pfam" id="PF08545"/>
    </source>
</evidence>
<dbReference type="GO" id="GO:0033818">
    <property type="term" value="F:beta-ketoacyl-acyl-carrier-protein synthase III activity"/>
    <property type="evidence" value="ECO:0007669"/>
    <property type="project" value="UniProtKB-UniRule"/>
</dbReference>
<dbReference type="Proteomes" id="UP000315349">
    <property type="component" value="Chromosome"/>
</dbReference>
<accession>A0A518GTE0</accession>
<dbReference type="InterPro" id="IPR013751">
    <property type="entry name" value="ACP_syn_III_N"/>
</dbReference>
<keyword evidence="3 10" id="KW-0444">Lipid biosynthesis</keyword>
<dbReference type="SUPFAM" id="SSF53901">
    <property type="entry name" value="Thiolase-like"/>
    <property type="match status" value="1"/>
</dbReference>
<dbReference type="NCBIfam" id="TIGR00747">
    <property type="entry name" value="fabH"/>
    <property type="match status" value="1"/>
</dbReference>
<dbReference type="CDD" id="cd00830">
    <property type="entry name" value="KAS_III"/>
    <property type="match status" value="1"/>
</dbReference>
<evidence type="ECO:0000256" key="10">
    <source>
        <dbReference type="HAMAP-Rule" id="MF_01815"/>
    </source>
</evidence>
<evidence type="ECO:0000256" key="2">
    <source>
        <dbReference type="ARBA" id="ARBA00022490"/>
    </source>
</evidence>
<comment type="similarity">
    <text evidence="1 10">Belongs to the thiolase-like superfamily. FabH family.</text>
</comment>
<proteinExistence type="inferred from homology"/>
<dbReference type="GO" id="GO:0004315">
    <property type="term" value="F:3-oxoacyl-[acyl-carrier-protein] synthase activity"/>
    <property type="evidence" value="ECO:0007669"/>
    <property type="project" value="InterPro"/>
</dbReference>
<dbReference type="AlphaFoldDB" id="A0A518GTE0"/>
<dbReference type="UniPathway" id="UPA00094"/>
<dbReference type="PANTHER" id="PTHR34069">
    <property type="entry name" value="3-OXOACYL-[ACYL-CARRIER-PROTEIN] SYNTHASE 3"/>
    <property type="match status" value="1"/>
</dbReference>
<protein>
    <recommendedName>
        <fullName evidence="10">Beta-ketoacyl-[acyl-carrier-protein] synthase III</fullName>
        <shortName evidence="10">Beta-ketoacyl-ACP synthase III</shortName>
        <shortName evidence="10">KAS III</shortName>
        <ecNumber evidence="10">2.3.1.180</ecNumber>
    </recommendedName>
    <alternativeName>
        <fullName evidence="10">3-oxoacyl-[acyl-carrier-protein] synthase 3</fullName>
    </alternativeName>
    <alternativeName>
        <fullName evidence="10">3-oxoacyl-[acyl-carrier-protein] synthase III</fullName>
    </alternativeName>
</protein>
<evidence type="ECO:0000256" key="3">
    <source>
        <dbReference type="ARBA" id="ARBA00022516"/>
    </source>
</evidence>
<dbReference type="Gene3D" id="3.40.47.10">
    <property type="match status" value="1"/>
</dbReference>
<evidence type="ECO:0000256" key="9">
    <source>
        <dbReference type="ARBA" id="ARBA00023315"/>
    </source>
</evidence>
<dbReference type="Pfam" id="PF08545">
    <property type="entry name" value="ACP_syn_III"/>
    <property type="match status" value="1"/>
</dbReference>
<dbReference type="KEGG" id="peh:Spb1_38030"/>
<keyword evidence="7 10" id="KW-0275">Fatty acid biosynthesis</keyword>
<comment type="domain">
    <text evidence="10">The last Arg residue of the ACP-binding site is essential for the weak association between ACP/AcpP and FabH.</text>
</comment>
<keyword evidence="9 10" id="KW-0012">Acyltransferase</keyword>
<evidence type="ECO:0000313" key="15">
    <source>
        <dbReference type="Proteomes" id="UP000315349"/>
    </source>
</evidence>
<evidence type="ECO:0000256" key="6">
    <source>
        <dbReference type="ARBA" id="ARBA00023098"/>
    </source>
</evidence>
<feature type="compositionally biased region" description="Polar residues" evidence="11">
    <location>
        <begin position="24"/>
        <end position="42"/>
    </location>
</feature>
<dbReference type="GO" id="GO:0006633">
    <property type="term" value="P:fatty acid biosynthetic process"/>
    <property type="evidence" value="ECO:0007669"/>
    <property type="project" value="UniProtKB-UniRule"/>
</dbReference>
<keyword evidence="4 10" id="KW-0808">Transferase</keyword>
<evidence type="ECO:0000256" key="8">
    <source>
        <dbReference type="ARBA" id="ARBA00023268"/>
    </source>
</evidence>
<feature type="domain" description="Beta-ketoacyl-[acyl-carrier-protein] synthase III C-terminal" evidence="12">
    <location>
        <begin position="299"/>
        <end position="387"/>
    </location>
</feature>
<comment type="catalytic activity">
    <reaction evidence="10">
        <text>malonyl-[ACP] + acetyl-CoA + H(+) = 3-oxobutanoyl-[ACP] + CO2 + CoA</text>
        <dbReference type="Rhea" id="RHEA:12080"/>
        <dbReference type="Rhea" id="RHEA-COMP:9623"/>
        <dbReference type="Rhea" id="RHEA-COMP:9625"/>
        <dbReference type="ChEBI" id="CHEBI:15378"/>
        <dbReference type="ChEBI" id="CHEBI:16526"/>
        <dbReference type="ChEBI" id="CHEBI:57287"/>
        <dbReference type="ChEBI" id="CHEBI:57288"/>
        <dbReference type="ChEBI" id="CHEBI:78449"/>
        <dbReference type="ChEBI" id="CHEBI:78450"/>
        <dbReference type="EC" id="2.3.1.180"/>
    </reaction>
</comment>
<comment type="subcellular location">
    <subcellularLocation>
        <location evidence="10">Cytoplasm</location>
    </subcellularLocation>
</comment>
<keyword evidence="6 10" id="KW-0443">Lipid metabolism</keyword>
<evidence type="ECO:0000256" key="5">
    <source>
        <dbReference type="ARBA" id="ARBA00022832"/>
    </source>
</evidence>
<name>A0A518GTE0_9PLAN</name>
<sequence>MEPLQAAPSTLEASSATAFSKVTGGVSRTQTESTSNVLSQALSGRPMSEGRATTAWSQRTSSLLGVQIVSTGSYVPDQIVTNSDLQNLYGCDPGWIEQRTGILRRRYAASDQATSDLCIEAAKRAIFSGNIDPQSIDLVVVGTFSPDYLCPTTANLVQHALGLDAAAMDVQAACSGFVYALTTAAQYIATGNSKMALVIGGDCNSRIVNPYDQKVAPLFGDGAGAVLLTKGDAEQGFLCYQIGSDGSGSDLLDRKCGGSRFPFTPDAVAEGEHFLQMDGRSVFKWAVNALTQTVELVLGKSGLSVEDVALFILHQANMRIINHATQHLGVKPSQMYNNLQEYGNTSAGSIPIALDEAFQKGLIRRGDPLVFSGFGAGLTWGTAVFRW</sequence>
<dbReference type="HAMAP" id="MF_01815">
    <property type="entry name" value="FabH"/>
    <property type="match status" value="1"/>
</dbReference>
<dbReference type="NCBIfam" id="NF006829">
    <property type="entry name" value="PRK09352.1"/>
    <property type="match status" value="1"/>
</dbReference>
<keyword evidence="15" id="KW-1185">Reference proteome</keyword>
<organism evidence="14 15">
    <name type="scientific">Planctopirus ephydatiae</name>
    <dbReference type="NCBI Taxonomy" id="2528019"/>
    <lineage>
        <taxon>Bacteria</taxon>
        <taxon>Pseudomonadati</taxon>
        <taxon>Planctomycetota</taxon>
        <taxon>Planctomycetia</taxon>
        <taxon>Planctomycetales</taxon>
        <taxon>Planctomycetaceae</taxon>
        <taxon>Planctopirus</taxon>
    </lineage>
</organism>
<dbReference type="EC" id="2.3.1.180" evidence="10"/>
<gene>
    <name evidence="14" type="primary">fabH_2</name>
    <name evidence="10" type="synonym">fabH</name>
    <name evidence="14" type="ORF">Spb1_38030</name>
</gene>
<dbReference type="EMBL" id="CP036299">
    <property type="protein sequence ID" value="QDV31857.1"/>
    <property type="molecule type" value="Genomic_DNA"/>
</dbReference>
<evidence type="ECO:0000259" key="12">
    <source>
        <dbReference type="Pfam" id="PF08541"/>
    </source>
</evidence>
<keyword evidence="8 10" id="KW-0511">Multifunctional enzyme</keyword>
<dbReference type="GO" id="GO:0044550">
    <property type="term" value="P:secondary metabolite biosynthetic process"/>
    <property type="evidence" value="ECO:0007669"/>
    <property type="project" value="TreeGrafter"/>
</dbReference>
<comment type="pathway">
    <text evidence="10">Lipid metabolism; fatty acid biosynthesis.</text>
</comment>
<feature type="active site" evidence="10">
    <location>
        <position position="344"/>
    </location>
</feature>
<feature type="region of interest" description="ACP-binding" evidence="10">
    <location>
        <begin position="315"/>
        <end position="319"/>
    </location>
</feature>
<feature type="active site" evidence="10">
    <location>
        <position position="314"/>
    </location>
</feature>
<evidence type="ECO:0000256" key="4">
    <source>
        <dbReference type="ARBA" id="ARBA00022679"/>
    </source>
</evidence>
<evidence type="ECO:0000256" key="7">
    <source>
        <dbReference type="ARBA" id="ARBA00023160"/>
    </source>
</evidence>
<comment type="subunit">
    <text evidence="10">Homodimer.</text>
</comment>
<dbReference type="InterPro" id="IPR016039">
    <property type="entry name" value="Thiolase-like"/>
</dbReference>
<evidence type="ECO:0000313" key="14">
    <source>
        <dbReference type="EMBL" id="QDV31857.1"/>
    </source>
</evidence>
<evidence type="ECO:0000256" key="11">
    <source>
        <dbReference type="SAM" id="MobiDB-lite"/>
    </source>
</evidence>
<evidence type="ECO:0000256" key="1">
    <source>
        <dbReference type="ARBA" id="ARBA00008642"/>
    </source>
</evidence>
<dbReference type="InterPro" id="IPR013747">
    <property type="entry name" value="ACP_syn_III_C"/>
</dbReference>
<feature type="active site" evidence="10">
    <location>
        <position position="174"/>
    </location>
</feature>
<keyword evidence="5 10" id="KW-0276">Fatty acid metabolism</keyword>
<dbReference type="Pfam" id="PF08541">
    <property type="entry name" value="ACP_syn_III_C"/>
    <property type="match status" value="1"/>
</dbReference>
<comment type="function">
    <text evidence="10">Catalyzes the condensation reaction of fatty acid synthesis by the addition to an acyl acceptor of two carbons from malonyl-ACP. Catalyzes the first condensation reaction which initiates fatty acid synthesis and may therefore play a role in governing the total rate of fatty acid production. Possesses both acetoacetyl-ACP synthase and acetyl transacylase activities. Its substrate specificity determines the biosynthesis of branched-chain and/or straight-chain of fatty acids.</text>
</comment>
<dbReference type="PANTHER" id="PTHR34069:SF2">
    <property type="entry name" value="BETA-KETOACYL-[ACYL-CARRIER-PROTEIN] SYNTHASE III"/>
    <property type="match status" value="1"/>
</dbReference>